<sequence>MGNINHSKAFMAQTRETFHHQALIRLAEPVKQQPCVALSADKATLNKRTMDITAITAVVLEAPVGRMIQGFVVGAPVVKERDGNGHTQQLRGTIASLGTTRTEQLSAFAADEQVHHNSVPTKLLQAMSVGSASPACVPCVWDAAHLINLADQNARNAPSCKWKGTWKALK</sequence>
<reference evidence="1 2" key="1">
    <citation type="submission" date="2019-07" db="EMBL/GenBank/DDBJ databases">
        <title>Draft genome assembly of a fouling barnacle, Amphibalanus amphitrite (Darwin, 1854): The first reference genome for Thecostraca.</title>
        <authorList>
            <person name="Kim W."/>
        </authorList>
    </citation>
    <scope>NUCLEOTIDE SEQUENCE [LARGE SCALE GENOMIC DNA]</scope>
    <source>
        <strain evidence="1">SNU_AA5</strain>
        <tissue evidence="1">Soma without cirri and trophi</tissue>
    </source>
</reference>
<dbReference type="Proteomes" id="UP000440578">
    <property type="component" value="Unassembled WGS sequence"/>
</dbReference>
<dbReference type="OrthoDB" id="10072349at2759"/>
<name>A0A6A4WBE5_AMPAM</name>
<dbReference type="AlphaFoldDB" id="A0A6A4WBE5"/>
<protein>
    <submittedName>
        <fullName evidence="1">Uncharacterized protein</fullName>
    </submittedName>
</protein>
<evidence type="ECO:0000313" key="2">
    <source>
        <dbReference type="Proteomes" id="UP000440578"/>
    </source>
</evidence>
<dbReference type="EMBL" id="VIIS01000956">
    <property type="protein sequence ID" value="KAF0303303.1"/>
    <property type="molecule type" value="Genomic_DNA"/>
</dbReference>
<keyword evidence="2" id="KW-1185">Reference proteome</keyword>
<evidence type="ECO:0000313" key="1">
    <source>
        <dbReference type="EMBL" id="KAF0303303.1"/>
    </source>
</evidence>
<gene>
    <name evidence="1" type="ORF">FJT64_024705</name>
</gene>
<organism evidence="1 2">
    <name type="scientific">Amphibalanus amphitrite</name>
    <name type="common">Striped barnacle</name>
    <name type="synonym">Balanus amphitrite</name>
    <dbReference type="NCBI Taxonomy" id="1232801"/>
    <lineage>
        <taxon>Eukaryota</taxon>
        <taxon>Metazoa</taxon>
        <taxon>Ecdysozoa</taxon>
        <taxon>Arthropoda</taxon>
        <taxon>Crustacea</taxon>
        <taxon>Multicrustacea</taxon>
        <taxon>Cirripedia</taxon>
        <taxon>Thoracica</taxon>
        <taxon>Thoracicalcarea</taxon>
        <taxon>Balanomorpha</taxon>
        <taxon>Balanoidea</taxon>
        <taxon>Balanidae</taxon>
        <taxon>Amphibalaninae</taxon>
        <taxon>Amphibalanus</taxon>
    </lineage>
</organism>
<comment type="caution">
    <text evidence="1">The sequence shown here is derived from an EMBL/GenBank/DDBJ whole genome shotgun (WGS) entry which is preliminary data.</text>
</comment>
<accession>A0A6A4WBE5</accession>
<proteinExistence type="predicted"/>